<dbReference type="Proteomes" id="UP000683310">
    <property type="component" value="Chromosome"/>
</dbReference>
<proteinExistence type="predicted"/>
<dbReference type="RefSeq" id="WP_213555932.1">
    <property type="nucleotide sequence ID" value="NZ_JBHZDI010000091.1"/>
</dbReference>
<gene>
    <name evidence="1" type="ORF">KHQ06_26885</name>
</gene>
<reference evidence="1 2" key="1">
    <citation type="submission" date="2021-04" db="EMBL/GenBank/DDBJ databases">
        <title>Nocardia tengchongensis.</title>
        <authorList>
            <person name="Zhuang k."/>
            <person name="Ran Y."/>
            <person name="Li W."/>
        </authorList>
    </citation>
    <scope>NUCLEOTIDE SEQUENCE [LARGE SCALE GENOMIC DNA]</scope>
    <source>
        <strain evidence="1 2">CFH S0057</strain>
    </source>
</reference>
<evidence type="ECO:0000313" key="1">
    <source>
        <dbReference type="EMBL" id="QVI19902.1"/>
    </source>
</evidence>
<protein>
    <recommendedName>
        <fullName evidence="3">Roadblock/LAMTOR2 domain-containing protein</fullName>
    </recommendedName>
</protein>
<organism evidence="1 2">
    <name type="scientific">Nocardia tengchongensis</name>
    <dbReference type="NCBI Taxonomy" id="2055889"/>
    <lineage>
        <taxon>Bacteria</taxon>
        <taxon>Bacillati</taxon>
        <taxon>Actinomycetota</taxon>
        <taxon>Actinomycetes</taxon>
        <taxon>Mycobacteriales</taxon>
        <taxon>Nocardiaceae</taxon>
        <taxon>Nocardia</taxon>
    </lineage>
</organism>
<accession>A0ABX8CKI7</accession>
<dbReference type="EMBL" id="CP074371">
    <property type="protein sequence ID" value="QVI19902.1"/>
    <property type="molecule type" value="Genomic_DNA"/>
</dbReference>
<sequence>MTSPEVPEQLATLVSAKGIDVQFSGDVCLLSSAPAGRTTTLSGDEREQLLMECLASLTRSSSATAVLRGATTAFVAIPARRPFYLIGRRVTNDAGGSFPAFAARARQLIKVKVGALGEVTARLVDTGGSKRPELVVLP</sequence>
<evidence type="ECO:0000313" key="2">
    <source>
        <dbReference type="Proteomes" id="UP000683310"/>
    </source>
</evidence>
<name>A0ABX8CKI7_9NOCA</name>
<evidence type="ECO:0008006" key="3">
    <source>
        <dbReference type="Google" id="ProtNLM"/>
    </source>
</evidence>
<keyword evidence="2" id="KW-1185">Reference proteome</keyword>